<dbReference type="NCBIfam" id="NF002806">
    <property type="entry name" value="PRK02948.1"/>
    <property type="match status" value="1"/>
</dbReference>
<dbReference type="InterPro" id="IPR015424">
    <property type="entry name" value="PyrdxlP-dep_Trfase"/>
</dbReference>
<evidence type="ECO:0000256" key="6">
    <source>
        <dbReference type="ARBA" id="ARBA00022723"/>
    </source>
</evidence>
<dbReference type="PIRSF" id="PIRSF005572">
    <property type="entry name" value="NifS"/>
    <property type="match status" value="1"/>
</dbReference>
<dbReference type="Proteomes" id="UP000095237">
    <property type="component" value="Unassembled WGS sequence"/>
</dbReference>
<dbReference type="PROSITE" id="PS00595">
    <property type="entry name" value="AA_TRANSFER_CLASS_5"/>
    <property type="match status" value="1"/>
</dbReference>
<keyword evidence="14" id="KW-1185">Reference proteome</keyword>
<comment type="catalytic activity">
    <reaction evidence="10">
        <text>(sulfur carrier)-H + L-cysteine = (sulfur carrier)-SH + L-alanine</text>
        <dbReference type="Rhea" id="RHEA:43892"/>
        <dbReference type="Rhea" id="RHEA-COMP:14737"/>
        <dbReference type="Rhea" id="RHEA-COMP:14739"/>
        <dbReference type="ChEBI" id="CHEBI:29917"/>
        <dbReference type="ChEBI" id="CHEBI:35235"/>
        <dbReference type="ChEBI" id="CHEBI:57972"/>
        <dbReference type="ChEBI" id="CHEBI:64428"/>
        <dbReference type="EC" id="2.8.1.7"/>
    </reaction>
</comment>
<evidence type="ECO:0000256" key="3">
    <source>
        <dbReference type="ARBA" id="ARBA00006490"/>
    </source>
</evidence>
<dbReference type="GO" id="GO:0031071">
    <property type="term" value="F:cysteine desulfurase activity"/>
    <property type="evidence" value="ECO:0007669"/>
    <property type="project" value="UniProtKB-EC"/>
</dbReference>
<evidence type="ECO:0000259" key="12">
    <source>
        <dbReference type="PROSITE" id="PS50222"/>
    </source>
</evidence>
<keyword evidence="7" id="KW-0663">Pyridoxal phosphate</keyword>
<dbReference type="InterPro" id="IPR015421">
    <property type="entry name" value="PyrdxlP-dep_Trfase_major"/>
</dbReference>
<name>A0A1E5IIU3_ENDTX</name>
<keyword evidence="5" id="KW-0808">Transferase</keyword>
<reference evidence="13 14" key="1">
    <citation type="submission" date="2015-11" db="EMBL/GenBank/DDBJ databases">
        <title>Evidence for parallel genomic evolution in an endosymbiosis of termite gut flagellates.</title>
        <authorList>
            <person name="Zheng H."/>
        </authorList>
    </citation>
    <scope>NUCLEOTIDE SEQUENCE [LARGE SCALE GENOMIC DNA]</scope>
    <source>
        <strain evidence="13 14">CET450</strain>
    </source>
</reference>
<dbReference type="InterPro" id="IPR016454">
    <property type="entry name" value="Cysteine_dSase"/>
</dbReference>
<dbReference type="PANTHER" id="PTHR11601:SF34">
    <property type="entry name" value="CYSTEINE DESULFURASE"/>
    <property type="match status" value="1"/>
</dbReference>
<evidence type="ECO:0000256" key="9">
    <source>
        <dbReference type="ARBA" id="ARBA00023014"/>
    </source>
</evidence>
<dbReference type="Gene3D" id="3.40.640.10">
    <property type="entry name" value="Type I PLP-dependent aspartate aminotransferase-like (Major domain)"/>
    <property type="match status" value="1"/>
</dbReference>
<protein>
    <recommendedName>
        <fullName evidence="4">cysteine desulfurase</fullName>
        <ecNumber evidence="4">2.8.1.7</ecNumber>
    </recommendedName>
</protein>
<dbReference type="InterPro" id="IPR002048">
    <property type="entry name" value="EF_hand_dom"/>
</dbReference>
<gene>
    <name evidence="13" type="ORF">ATZ36_01165</name>
</gene>
<dbReference type="EC" id="2.8.1.7" evidence="4"/>
<dbReference type="Pfam" id="PF00266">
    <property type="entry name" value="Aminotran_5"/>
    <property type="match status" value="1"/>
</dbReference>
<dbReference type="InterPro" id="IPR018247">
    <property type="entry name" value="EF_Hand_1_Ca_BS"/>
</dbReference>
<evidence type="ECO:0000256" key="11">
    <source>
        <dbReference type="RuleBase" id="RU004504"/>
    </source>
</evidence>
<dbReference type="AlphaFoldDB" id="A0A1E5IIU3"/>
<evidence type="ECO:0000256" key="8">
    <source>
        <dbReference type="ARBA" id="ARBA00023004"/>
    </source>
</evidence>
<keyword evidence="6" id="KW-0479">Metal-binding</keyword>
<dbReference type="PANTHER" id="PTHR11601">
    <property type="entry name" value="CYSTEINE DESULFURYLASE FAMILY MEMBER"/>
    <property type="match status" value="1"/>
</dbReference>
<evidence type="ECO:0000256" key="7">
    <source>
        <dbReference type="ARBA" id="ARBA00022898"/>
    </source>
</evidence>
<dbReference type="Gene3D" id="1.10.260.50">
    <property type="match status" value="1"/>
</dbReference>
<proteinExistence type="inferred from homology"/>
<evidence type="ECO:0000313" key="13">
    <source>
        <dbReference type="EMBL" id="OEG70341.1"/>
    </source>
</evidence>
<feature type="domain" description="EF-hand" evidence="12">
    <location>
        <begin position="121"/>
        <end position="144"/>
    </location>
</feature>
<evidence type="ECO:0000256" key="2">
    <source>
        <dbReference type="ARBA" id="ARBA00003120"/>
    </source>
</evidence>
<organism evidence="13 14">
    <name type="scientific">Endomicrobium trichonymphae</name>
    <dbReference type="NCBI Taxonomy" id="1408204"/>
    <lineage>
        <taxon>Bacteria</taxon>
        <taxon>Pseudomonadati</taxon>
        <taxon>Elusimicrobiota</taxon>
        <taxon>Endomicrobiia</taxon>
        <taxon>Endomicrobiales</taxon>
        <taxon>Endomicrobiaceae</taxon>
        <taxon>Candidatus Endomicrobiellum</taxon>
    </lineage>
</organism>
<evidence type="ECO:0000256" key="1">
    <source>
        <dbReference type="ARBA" id="ARBA00001933"/>
    </source>
</evidence>
<dbReference type="InterPro" id="IPR000192">
    <property type="entry name" value="Aminotrans_V_dom"/>
</dbReference>
<keyword evidence="8" id="KW-0408">Iron</keyword>
<sequence>MEQRRVYLDNSATTVVDSEVIKEMQPYFSDIYGNASSFHYFGRQAKTALDNARKKTAKLLNSSSEEIFFTGCGTESDNIAIFGILNAYGEKGHVITSRIEHHAVLYSCKHLEVNGYEVTYLDVDEDGVVSVEDFKKAVKDNTLLVTIMHANNEVGSIQPIEKIASELKKINGKRKKKIYFHTDAVQTAGKLYLDVKKLGIDLLAISAHKFNGPKGIGALYIKNGTNILPIAFGGHHENGLRPGTENIPYISGLAKALEISNAKIEEYNKRVFALREKLKEGILNAIPDVTINGSGSRAVSNILNVSFNYIEGEALLLMLDMKGVAVSTGSACAAGSSGPSHVLSAMGVNPVASQGAIRFSLGYHNTEEDVDYVLEVLPKVISSLRSMSPVRNQKTFENKE</sequence>
<keyword evidence="9" id="KW-0411">Iron-sulfur</keyword>
<comment type="similarity">
    <text evidence="3">Belongs to the class-V pyridoxal-phosphate-dependent aminotransferase family. NifS/IscS subfamily.</text>
</comment>
<accession>A0A1E5IIU3</accession>
<dbReference type="InterPro" id="IPR020578">
    <property type="entry name" value="Aminotrans_V_PyrdxlP_BS"/>
</dbReference>
<dbReference type="Gene3D" id="3.90.1150.10">
    <property type="entry name" value="Aspartate Aminotransferase, domain 1"/>
    <property type="match status" value="1"/>
</dbReference>
<evidence type="ECO:0000256" key="4">
    <source>
        <dbReference type="ARBA" id="ARBA00012239"/>
    </source>
</evidence>
<dbReference type="FunFam" id="3.40.640.10:FF:000084">
    <property type="entry name" value="IscS-like cysteine desulfurase"/>
    <property type="match status" value="1"/>
</dbReference>
<dbReference type="PROSITE" id="PS50222">
    <property type="entry name" value="EF_HAND_2"/>
    <property type="match status" value="1"/>
</dbReference>
<dbReference type="EMBL" id="LNVX01000364">
    <property type="protein sequence ID" value="OEG70341.1"/>
    <property type="molecule type" value="Genomic_DNA"/>
</dbReference>
<dbReference type="GO" id="GO:0051536">
    <property type="term" value="F:iron-sulfur cluster binding"/>
    <property type="evidence" value="ECO:0007669"/>
    <property type="project" value="UniProtKB-KW"/>
</dbReference>
<dbReference type="InterPro" id="IPR015422">
    <property type="entry name" value="PyrdxlP-dep_Trfase_small"/>
</dbReference>
<dbReference type="GO" id="GO:0005509">
    <property type="term" value="F:calcium ion binding"/>
    <property type="evidence" value="ECO:0007669"/>
    <property type="project" value="InterPro"/>
</dbReference>
<evidence type="ECO:0000256" key="5">
    <source>
        <dbReference type="ARBA" id="ARBA00022679"/>
    </source>
</evidence>
<dbReference type="SUPFAM" id="SSF53383">
    <property type="entry name" value="PLP-dependent transferases"/>
    <property type="match status" value="1"/>
</dbReference>
<dbReference type="PROSITE" id="PS00018">
    <property type="entry name" value="EF_HAND_1"/>
    <property type="match status" value="1"/>
</dbReference>
<comment type="function">
    <text evidence="2">Catalyzes the removal of elemental sulfur atoms from cysteine to produce alanine. Seems to participate in the biosynthesis of the nitrogenase metalloclusters by providing the inorganic sulfur required for the Fe-S core formation.</text>
</comment>
<comment type="cofactor">
    <cofactor evidence="1 11">
        <name>pyridoxal 5'-phosphate</name>
        <dbReference type="ChEBI" id="CHEBI:597326"/>
    </cofactor>
</comment>
<comment type="caution">
    <text evidence="13">The sequence shown here is derived from an EMBL/GenBank/DDBJ whole genome shotgun (WGS) entry which is preliminary data.</text>
</comment>
<evidence type="ECO:0000256" key="10">
    <source>
        <dbReference type="ARBA" id="ARBA00050776"/>
    </source>
</evidence>
<evidence type="ECO:0000313" key="14">
    <source>
        <dbReference type="Proteomes" id="UP000095237"/>
    </source>
</evidence>